<dbReference type="InterPro" id="IPR003423">
    <property type="entry name" value="OMP_efflux"/>
</dbReference>
<evidence type="ECO:0000256" key="3">
    <source>
        <dbReference type="ARBA" id="ARBA00022448"/>
    </source>
</evidence>
<dbReference type="Pfam" id="PF02321">
    <property type="entry name" value="OEP"/>
    <property type="match status" value="2"/>
</dbReference>
<feature type="chain" id="PRO_5022727363" evidence="9">
    <location>
        <begin position="37"/>
        <end position="472"/>
    </location>
</feature>
<evidence type="ECO:0000313" key="11">
    <source>
        <dbReference type="Proteomes" id="UP000323671"/>
    </source>
</evidence>
<feature type="signal peptide" evidence="9">
    <location>
        <begin position="1"/>
        <end position="36"/>
    </location>
</feature>
<dbReference type="PANTHER" id="PTHR30026:SF20">
    <property type="entry name" value="OUTER MEMBRANE PROTEIN TOLC"/>
    <property type="match status" value="1"/>
</dbReference>
<keyword evidence="11" id="KW-1185">Reference proteome</keyword>
<evidence type="ECO:0000256" key="7">
    <source>
        <dbReference type="ARBA" id="ARBA00023237"/>
    </source>
</evidence>
<sequence>MFPHRPPGFPPLPDGPSPAALLAALLLTLATPLAGAADTPAAKPARPPLAGAATPVGGHSLEQLVALALSATPATEAARAQREAAEAGIRTARAFPNPEVEYVAGNVRPNVPGGSSGNSYTVGVTQPLDLPWVRSARIGTAEAGLRVAEAEYRGFLADVEARVKLHYYEVLRREAELRAAEEDQKLMEDIRGRIALLVNTGESARYELIKADAEMLSAQNRAKSAHFRVTQAKAALRQFVGSQLPVEFSLLGTLPTSLAVAPLPRLREEILERNPELARSRQEAEQAEAKLSLERNLRTPAVALKATRDNDPDVRNDKIGVVVTIPLWDRRGGPVAEAGAQARRARYALEQQRFTLLQSLEGAYHQYEIATSQVAALEAGIVRQAENALKVAEAAYRYGERGILDYLDAQRVYRAARNELITARFELAAAVVELDRLRTASLLSPSAAAPVTAPAAPAAAPATSPLPATSGH</sequence>
<keyword evidence="5" id="KW-0812">Transmembrane</keyword>
<keyword evidence="8" id="KW-0175">Coiled coil</keyword>
<dbReference type="InterPro" id="IPR051906">
    <property type="entry name" value="TolC-like"/>
</dbReference>
<comment type="similarity">
    <text evidence="2">Belongs to the outer membrane factor (OMF) (TC 1.B.17) family.</text>
</comment>
<accession>A0A5C1E4G1</accession>
<proteinExistence type="inferred from homology"/>
<dbReference type="KEGG" id="otr:OTERR_01280"/>
<reference evidence="10 11" key="1">
    <citation type="submission" date="2017-07" db="EMBL/GenBank/DDBJ databases">
        <title>Complete genome sequence of Oryzomicrobium terrae TPP412.</title>
        <authorList>
            <person name="Chiu L.-W."/>
            <person name="Lo K.-J."/>
            <person name="Tsai Y.-M."/>
            <person name="Lin S.-S."/>
            <person name="Kuo C.-H."/>
            <person name="Liu C.-T."/>
        </authorList>
    </citation>
    <scope>NUCLEOTIDE SEQUENCE [LARGE SCALE GENOMIC DNA]</scope>
    <source>
        <strain evidence="10 11">TPP412</strain>
    </source>
</reference>
<dbReference type="Proteomes" id="UP000323671">
    <property type="component" value="Chromosome"/>
</dbReference>
<evidence type="ECO:0000256" key="5">
    <source>
        <dbReference type="ARBA" id="ARBA00022692"/>
    </source>
</evidence>
<dbReference type="GO" id="GO:0015562">
    <property type="term" value="F:efflux transmembrane transporter activity"/>
    <property type="evidence" value="ECO:0007669"/>
    <property type="project" value="InterPro"/>
</dbReference>
<dbReference type="EMBL" id="CP022579">
    <property type="protein sequence ID" value="QEL63604.1"/>
    <property type="molecule type" value="Genomic_DNA"/>
</dbReference>
<evidence type="ECO:0000256" key="1">
    <source>
        <dbReference type="ARBA" id="ARBA00004442"/>
    </source>
</evidence>
<gene>
    <name evidence="10" type="primary">czcC</name>
    <name evidence="10" type="ORF">OTERR_01280</name>
</gene>
<evidence type="ECO:0000256" key="8">
    <source>
        <dbReference type="SAM" id="Coils"/>
    </source>
</evidence>
<dbReference type="GO" id="GO:0015288">
    <property type="term" value="F:porin activity"/>
    <property type="evidence" value="ECO:0007669"/>
    <property type="project" value="TreeGrafter"/>
</dbReference>
<keyword evidence="7" id="KW-0998">Cell outer membrane</keyword>
<dbReference type="SUPFAM" id="SSF56954">
    <property type="entry name" value="Outer membrane efflux proteins (OEP)"/>
    <property type="match status" value="1"/>
</dbReference>
<evidence type="ECO:0000313" key="10">
    <source>
        <dbReference type="EMBL" id="QEL63604.1"/>
    </source>
</evidence>
<dbReference type="GO" id="GO:1990281">
    <property type="term" value="C:efflux pump complex"/>
    <property type="evidence" value="ECO:0007669"/>
    <property type="project" value="TreeGrafter"/>
</dbReference>
<comment type="subcellular location">
    <subcellularLocation>
        <location evidence="1">Cell outer membrane</location>
    </subcellularLocation>
</comment>
<organism evidence="10 11">
    <name type="scientific">Oryzomicrobium terrae</name>
    <dbReference type="NCBI Taxonomy" id="1735038"/>
    <lineage>
        <taxon>Bacteria</taxon>
        <taxon>Pseudomonadati</taxon>
        <taxon>Pseudomonadota</taxon>
        <taxon>Betaproteobacteria</taxon>
        <taxon>Rhodocyclales</taxon>
        <taxon>Rhodocyclaceae</taxon>
        <taxon>Oryzomicrobium</taxon>
    </lineage>
</organism>
<dbReference type="Gene3D" id="1.20.1600.10">
    <property type="entry name" value="Outer membrane efflux proteins (OEP)"/>
    <property type="match status" value="1"/>
</dbReference>
<evidence type="ECO:0000256" key="6">
    <source>
        <dbReference type="ARBA" id="ARBA00023136"/>
    </source>
</evidence>
<keyword evidence="4" id="KW-1134">Transmembrane beta strand</keyword>
<evidence type="ECO:0000256" key="2">
    <source>
        <dbReference type="ARBA" id="ARBA00007613"/>
    </source>
</evidence>
<dbReference type="RefSeq" id="WP_149424532.1">
    <property type="nucleotide sequence ID" value="NZ_CP022579.1"/>
</dbReference>
<keyword evidence="3" id="KW-0813">Transport</keyword>
<keyword evidence="9" id="KW-0732">Signal</keyword>
<dbReference type="AlphaFoldDB" id="A0A5C1E4G1"/>
<evidence type="ECO:0000256" key="9">
    <source>
        <dbReference type="SAM" id="SignalP"/>
    </source>
</evidence>
<evidence type="ECO:0000256" key="4">
    <source>
        <dbReference type="ARBA" id="ARBA00022452"/>
    </source>
</evidence>
<dbReference type="PANTHER" id="PTHR30026">
    <property type="entry name" value="OUTER MEMBRANE PROTEIN TOLC"/>
    <property type="match status" value="1"/>
</dbReference>
<protein>
    <submittedName>
        <fullName evidence="10">Outer membrane protein, cobalt-zinc-cadmium efflux system</fullName>
    </submittedName>
</protein>
<feature type="coiled-coil region" evidence="8">
    <location>
        <begin position="267"/>
        <end position="297"/>
    </location>
</feature>
<keyword evidence="6" id="KW-0472">Membrane</keyword>
<name>A0A5C1E4G1_9RHOO</name>
<dbReference type="GO" id="GO:0009279">
    <property type="term" value="C:cell outer membrane"/>
    <property type="evidence" value="ECO:0007669"/>
    <property type="project" value="UniProtKB-SubCell"/>
</dbReference>